<dbReference type="PANTHER" id="PTHR11257:SF13">
    <property type="entry name" value="GEO07322P1"/>
    <property type="match status" value="1"/>
</dbReference>
<dbReference type="SUPFAM" id="SSF100910">
    <property type="entry name" value="Chemosensory protein Csp2"/>
    <property type="match status" value="1"/>
</dbReference>
<dbReference type="AlphaFoldDB" id="Q7YWK3"/>
<dbReference type="OMA" id="RKCTETQ"/>
<organism evidence="2">
    <name type="scientific">Linepithema humile</name>
    <name type="common">Argentine ant</name>
    <name type="synonym">Iridomyrmex humilis</name>
    <dbReference type="NCBI Taxonomy" id="83485"/>
    <lineage>
        <taxon>Eukaryota</taxon>
        <taxon>Metazoa</taxon>
        <taxon>Ecdysozoa</taxon>
        <taxon>Arthropoda</taxon>
        <taxon>Hexapoda</taxon>
        <taxon>Insecta</taxon>
        <taxon>Pterygota</taxon>
        <taxon>Neoptera</taxon>
        <taxon>Endopterygota</taxon>
        <taxon>Hymenoptera</taxon>
        <taxon>Apocrita</taxon>
        <taxon>Aculeata</taxon>
        <taxon>Formicoidea</taxon>
        <taxon>Formicidae</taxon>
        <taxon>Dolichoderinae</taxon>
        <taxon>Linepithema</taxon>
    </lineage>
</organism>
<dbReference type="RefSeq" id="NP_001296370.1">
    <property type="nucleotide sequence ID" value="NM_001309441.1"/>
</dbReference>
<dbReference type="InterPro" id="IPR005055">
    <property type="entry name" value="A10/PebIII"/>
</dbReference>
<reference evidence="2" key="1">
    <citation type="submission" date="2002-07" db="EMBL/GenBank/DDBJ databases">
        <title>Protein that makes sense in the Argentine ant.</title>
        <authorList>
            <person name="Ishida Y."/>
            <person name="Chiang V."/>
            <person name="Leal W.S."/>
        </authorList>
    </citation>
    <scope>NUCLEOTIDE SEQUENCE</scope>
</reference>
<dbReference type="EMBL" id="AJ973468">
    <property type="protein sequence ID" value="CAJ01515.1"/>
    <property type="molecule type" value="mRNA"/>
</dbReference>
<reference evidence="3" key="2">
    <citation type="submission" date="2005-06" db="EMBL/GenBank/DDBJ databases">
        <title>Evolution and expression of a gene family with putative functions in insect chemoreception, revealed by genome and EST analysis.</title>
        <authorList>
            <person name="Kan Y.C."/>
            <person name="Antoniw J."/>
            <person name="Field L.M."/>
            <person name="Pickett J.A."/>
            <person name="Zhou J.J."/>
        </authorList>
    </citation>
    <scope>NUCLEOTIDE SEQUENCE</scope>
</reference>
<dbReference type="PANTHER" id="PTHR11257">
    <property type="entry name" value="CHEMOSENSORY PROTEIN-RELATED"/>
    <property type="match status" value="1"/>
</dbReference>
<evidence type="ECO:0000256" key="1">
    <source>
        <dbReference type="SAM" id="SignalP"/>
    </source>
</evidence>
<sequence length="126" mass="14386">MGKSSLCLLAFLAVLAIGAAEDLYADTYDHIEPMEILNNDELRNQYYNCVMNTGPCMSDEQRFLKEHVAEAMATRCRRCTERQKDGLEKVVVWYTENRPEEWSALVVHLIEEAKKQNITPVSGGFI</sequence>
<dbReference type="InterPro" id="IPR036682">
    <property type="entry name" value="OS_D_A10/PebIII_sf"/>
</dbReference>
<protein>
    <submittedName>
        <fullName evidence="2">Chemosensory protein</fullName>
    </submittedName>
</protein>
<dbReference type="KEGG" id="lhu:105678169"/>
<evidence type="ECO:0000313" key="3">
    <source>
        <dbReference type="EMBL" id="CAJ01515.1"/>
    </source>
</evidence>
<dbReference type="Gene3D" id="1.10.2080.10">
    <property type="entry name" value="Insect odorant-binding protein A10/Ejaculatory bulb-specific protein 3"/>
    <property type="match status" value="1"/>
</dbReference>
<dbReference type="Pfam" id="PF03392">
    <property type="entry name" value="OS-D"/>
    <property type="match status" value="1"/>
</dbReference>
<accession>Q7YWK3</accession>
<name>Q7YWK3_LINHU</name>
<feature type="signal peptide" evidence="1">
    <location>
        <begin position="1"/>
        <end position="20"/>
    </location>
</feature>
<dbReference type="GeneID" id="105678169"/>
<evidence type="ECO:0000313" key="2">
    <source>
        <dbReference type="EMBL" id="AAN01363.1"/>
    </source>
</evidence>
<dbReference type="EMBL" id="AY129672">
    <property type="protein sequence ID" value="AAN01363.1"/>
    <property type="molecule type" value="mRNA"/>
</dbReference>
<keyword evidence="1" id="KW-0732">Signal</keyword>
<feature type="chain" id="PRO_5010846705" evidence="1">
    <location>
        <begin position="21"/>
        <end position="126"/>
    </location>
</feature>
<proteinExistence type="evidence at transcript level"/>
<dbReference type="OrthoDB" id="8183954at2759"/>